<dbReference type="PANTHER" id="PTHR24113:SF12">
    <property type="entry name" value="RAN GTPASE-ACTIVATING PROTEIN 1"/>
    <property type="match status" value="1"/>
</dbReference>
<evidence type="ECO:0000256" key="3">
    <source>
        <dbReference type="ARBA" id="ARBA00022737"/>
    </source>
</evidence>
<sequence>MSVSEISDGIEPVFTQFFTNEQVENVVPDQTELLLTEQMPKQHLENSSIMEYLKTECDYQKHLQLNRINKEEQFLTMIEKLLEKDPTVLDLYAKYVTDEQLVLLAEILPSLNISTLNLSNNTFEYTGMLALAKALPKTQVINLELRSNSGCAIDKLFQILPQTQIQKLDLYSFGGDSEEMSQKDFHALITALPESKILELDLGCSNICDHHLIYLMMTLPETKIQKLNLSENNIRMEHDELAEFFHFGIMNSDLQDLSLGGNFMGDSIAFELAKILEFSKIQKLDLSRCGITEKGVKQLALTLPLSQVKELKLGTNHLGSQGLISLSNALPSSQVQVLNLSLDQEKFNLESLEKFKEGILKSKVISLSFGFNEIGTNGARVFAEILEKGHIKTLELRCDRSIGPEGAEILANALKHSCLEKLYFSSNNIQDKGCVALAEALPFSKIKWLSLGLNGISNDSIHALIGALKTPLSFLGLEYNQSISGQSKEELIHAAQLHGVSIEL</sequence>
<comment type="caution">
    <text evidence="4">The sequence shown here is derived from an EMBL/GenBank/DDBJ whole genome shotgun (WGS) entry which is preliminary data.</text>
</comment>
<protein>
    <submittedName>
        <fullName evidence="4">Uncharacterized protein</fullName>
    </submittedName>
</protein>
<dbReference type="PANTHER" id="PTHR24113">
    <property type="entry name" value="RAN GTPASE-ACTIVATING PROTEIN 1"/>
    <property type="match status" value="1"/>
</dbReference>
<keyword evidence="3" id="KW-0677">Repeat</keyword>
<keyword evidence="1" id="KW-0343">GTPase activation</keyword>
<dbReference type="SUPFAM" id="SSF52047">
    <property type="entry name" value="RNI-like"/>
    <property type="match status" value="2"/>
</dbReference>
<dbReference type="GO" id="GO:0005096">
    <property type="term" value="F:GTPase activator activity"/>
    <property type="evidence" value="ECO:0007669"/>
    <property type="project" value="UniProtKB-KW"/>
</dbReference>
<dbReference type="InterPro" id="IPR027038">
    <property type="entry name" value="RanGap"/>
</dbReference>
<dbReference type="Gene3D" id="3.80.10.10">
    <property type="entry name" value="Ribonuclease Inhibitor"/>
    <property type="match status" value="3"/>
</dbReference>
<dbReference type="EMBL" id="NVUU01000005">
    <property type="protein sequence ID" value="PCI95944.1"/>
    <property type="molecule type" value="Genomic_DNA"/>
</dbReference>
<evidence type="ECO:0000313" key="4">
    <source>
        <dbReference type="EMBL" id="PCI95944.1"/>
    </source>
</evidence>
<proteinExistence type="predicted"/>
<reference evidence="5" key="1">
    <citation type="submission" date="2017-08" db="EMBL/GenBank/DDBJ databases">
        <title>A dynamic microbial community with high functional redundancy inhabits the cold, oxic subseafloor aquifer.</title>
        <authorList>
            <person name="Tully B.J."/>
            <person name="Wheat C.G."/>
            <person name="Glazer B.T."/>
            <person name="Huber J.A."/>
        </authorList>
    </citation>
    <scope>NUCLEOTIDE SEQUENCE [LARGE SCALE GENOMIC DNA]</scope>
</reference>
<organism evidence="4 5">
    <name type="scientific">Aerophobetes bacterium</name>
    <dbReference type="NCBI Taxonomy" id="2030807"/>
    <lineage>
        <taxon>Bacteria</taxon>
        <taxon>Candidatus Aerophobota</taxon>
    </lineage>
</organism>
<accession>A0A2A4YMI8</accession>
<dbReference type="InterPro" id="IPR001611">
    <property type="entry name" value="Leu-rich_rpt"/>
</dbReference>
<dbReference type="AlphaFoldDB" id="A0A2A4YMI8"/>
<evidence type="ECO:0000313" key="5">
    <source>
        <dbReference type="Proteomes" id="UP000217838"/>
    </source>
</evidence>
<evidence type="ECO:0000256" key="2">
    <source>
        <dbReference type="ARBA" id="ARBA00022614"/>
    </source>
</evidence>
<dbReference type="SMART" id="SM00368">
    <property type="entry name" value="LRR_RI"/>
    <property type="match status" value="6"/>
</dbReference>
<dbReference type="Pfam" id="PF13516">
    <property type="entry name" value="LRR_6"/>
    <property type="match status" value="3"/>
</dbReference>
<dbReference type="InterPro" id="IPR032675">
    <property type="entry name" value="LRR_dom_sf"/>
</dbReference>
<name>A0A2A4YMI8_UNCAE</name>
<gene>
    <name evidence="4" type="ORF">COB11_00660</name>
</gene>
<dbReference type="GO" id="GO:0031267">
    <property type="term" value="F:small GTPase binding"/>
    <property type="evidence" value="ECO:0007669"/>
    <property type="project" value="TreeGrafter"/>
</dbReference>
<evidence type="ECO:0000256" key="1">
    <source>
        <dbReference type="ARBA" id="ARBA00022468"/>
    </source>
</evidence>
<dbReference type="GO" id="GO:0048471">
    <property type="term" value="C:perinuclear region of cytoplasm"/>
    <property type="evidence" value="ECO:0007669"/>
    <property type="project" value="TreeGrafter"/>
</dbReference>
<keyword evidence="2" id="KW-0433">Leucine-rich repeat</keyword>
<dbReference type="GO" id="GO:0005829">
    <property type="term" value="C:cytosol"/>
    <property type="evidence" value="ECO:0007669"/>
    <property type="project" value="TreeGrafter"/>
</dbReference>
<dbReference type="GO" id="GO:0006913">
    <property type="term" value="P:nucleocytoplasmic transport"/>
    <property type="evidence" value="ECO:0007669"/>
    <property type="project" value="TreeGrafter"/>
</dbReference>
<dbReference type="Proteomes" id="UP000217838">
    <property type="component" value="Unassembled WGS sequence"/>
</dbReference>